<dbReference type="InterPro" id="IPR036864">
    <property type="entry name" value="Zn2-C6_fun-type_DNA-bd_sf"/>
</dbReference>
<evidence type="ECO:0000313" key="9">
    <source>
        <dbReference type="Proteomes" id="UP000185904"/>
    </source>
</evidence>
<dbReference type="PANTHER" id="PTHR47425:SF3">
    <property type="entry name" value="ZN(II)2CYS6 TRANSCRIPTION FACTOR (EUROFUNG)"/>
    <property type="match status" value="1"/>
</dbReference>
<evidence type="ECO:0000256" key="5">
    <source>
        <dbReference type="ARBA" id="ARBA00023242"/>
    </source>
</evidence>
<reference evidence="8 9" key="1">
    <citation type="submission" date="2016-03" db="EMBL/GenBank/DDBJ databases">
        <title>The draft genome sequence of Fonsecaea nubica causative agent of cutaneous subcutaneous infection in human host.</title>
        <authorList>
            <person name="Costa F."/>
            <person name="Sybren D.H."/>
            <person name="Raittz R.T."/>
            <person name="Weiss V.A."/>
            <person name="Leao A.C."/>
            <person name="Gomes R."/>
            <person name="De Souza E.M."/>
            <person name="Pedrosa F.O."/>
            <person name="Steffens M.B."/>
            <person name="Bombassaro A."/>
            <person name="Tadra-Sfeir M.Z."/>
            <person name="Moreno L.F."/>
            <person name="Najafzadeh M.J."/>
            <person name="Felipe M.S."/>
            <person name="Teixeira M."/>
            <person name="Sun J."/>
            <person name="Xi L."/>
            <person name="Castro M.A."/>
            <person name="Vicente V.A."/>
        </authorList>
    </citation>
    <scope>NUCLEOTIDE SEQUENCE [LARGE SCALE GENOMIC DNA]</scope>
    <source>
        <strain evidence="8 9">CBS 269.64</strain>
    </source>
</reference>
<dbReference type="PROSITE" id="PS50048">
    <property type="entry name" value="ZN2_CY6_FUNGAL_2"/>
    <property type="match status" value="1"/>
</dbReference>
<keyword evidence="4" id="KW-0804">Transcription</keyword>
<feature type="domain" description="Zn(2)-C6 fungal-type" evidence="7">
    <location>
        <begin position="33"/>
        <end position="66"/>
    </location>
</feature>
<dbReference type="InterPro" id="IPR007219">
    <property type="entry name" value="XnlR_reg_dom"/>
</dbReference>
<dbReference type="Pfam" id="PF00172">
    <property type="entry name" value="Zn_clus"/>
    <property type="match status" value="1"/>
</dbReference>
<feature type="region of interest" description="Disordered" evidence="6">
    <location>
        <begin position="95"/>
        <end position="115"/>
    </location>
</feature>
<dbReference type="AlphaFoldDB" id="A0A178CUF0"/>
<dbReference type="InterPro" id="IPR052761">
    <property type="entry name" value="Fungal_Detox/Toxin_TFs"/>
</dbReference>
<keyword evidence="1" id="KW-0479">Metal-binding</keyword>
<dbReference type="GO" id="GO:0000981">
    <property type="term" value="F:DNA-binding transcription factor activity, RNA polymerase II-specific"/>
    <property type="evidence" value="ECO:0007669"/>
    <property type="project" value="InterPro"/>
</dbReference>
<keyword evidence="5" id="KW-0539">Nucleus</keyword>
<dbReference type="Gene3D" id="4.10.240.10">
    <property type="entry name" value="Zn(2)-C6 fungal-type DNA-binding domain"/>
    <property type="match status" value="1"/>
</dbReference>
<keyword evidence="2" id="KW-0805">Transcription regulation</keyword>
<sequence length="743" mass="84091">MGPSSQTPASKPSTTSDFRFISTKPVKRRAAQACIQCRHRKVRCDYIFRRPSSCTNCRLDGNVCEVPKNNRRKSHLRDEFSKVTTANLLAPEAAATTQWHDDPSPPGDPAPELQDAAPERDTVNELMPEPEMGIELNNESMMWKSLSIPLDPTSQKDQPCESEDAPKIVLPPYLRPVPGHISNEDLVYLEKKKAFEIPATIQRNELIRCYIQYVHPLSPIIDLRDFLRAIDRNDPSDPISLMLLQAVMFAGTTFIDMTYVTGYEDRHAYQKAYFQKVKTLYDLDYEEDRVTIVQCVLLMTNWYERPNYPKDIWHWVGIAVADARSIGLNYEPQAGAGTVQEKRLWKRIWWSCYTRDRLVSAGMRRTMRIREEECQLSMLDLADFEACTSLSDFEHMIGTACAVGEGATHANLVRLYVALIELCKIIADVLTLQYEEPSQKIKGTHEATSKLIPKPRASASEVEMRDRDLEAWYAGLPGEIRYSFPETPEDRKPVSDRLVYLHSTVVASVYLGISSALYRPQCWTPVTEHPTEIRKKAMVKVYGAACKVAQLYRDVVARNMIDSVPNTSVAVLLPACVVLHADASRITSPTRNRSRHLLEECIQVLQHLSHTFASARFALWLASQMMQKMNLSTHVSTCQPEPRPSDPNADQSTVHPAPPQDPPPATACHPLLGPPLSFEPSLPQEEPTLIPGEMIPDGANLPVLEEQGDDMDHSDDFLVNGMFSLQDIEHHMNRVWWDPMVNF</sequence>
<dbReference type="GO" id="GO:0008270">
    <property type="term" value="F:zinc ion binding"/>
    <property type="evidence" value="ECO:0007669"/>
    <property type="project" value="InterPro"/>
</dbReference>
<evidence type="ECO:0000256" key="4">
    <source>
        <dbReference type="ARBA" id="ARBA00023163"/>
    </source>
</evidence>
<organism evidence="8 9">
    <name type="scientific">Fonsecaea nubica</name>
    <dbReference type="NCBI Taxonomy" id="856822"/>
    <lineage>
        <taxon>Eukaryota</taxon>
        <taxon>Fungi</taxon>
        <taxon>Dikarya</taxon>
        <taxon>Ascomycota</taxon>
        <taxon>Pezizomycotina</taxon>
        <taxon>Eurotiomycetes</taxon>
        <taxon>Chaetothyriomycetidae</taxon>
        <taxon>Chaetothyriales</taxon>
        <taxon>Herpotrichiellaceae</taxon>
        <taxon>Fonsecaea</taxon>
    </lineage>
</organism>
<dbReference type="PROSITE" id="PS00463">
    <property type="entry name" value="ZN2_CY6_FUNGAL_1"/>
    <property type="match status" value="1"/>
</dbReference>
<dbReference type="PANTHER" id="PTHR47425">
    <property type="entry name" value="FARB-RELATED"/>
    <property type="match status" value="1"/>
</dbReference>
<dbReference type="OrthoDB" id="4451586at2759"/>
<protein>
    <recommendedName>
        <fullName evidence="7">Zn(2)-C6 fungal-type domain-containing protein</fullName>
    </recommendedName>
</protein>
<comment type="caution">
    <text evidence="8">The sequence shown here is derived from an EMBL/GenBank/DDBJ whole genome shotgun (WGS) entry which is preliminary data.</text>
</comment>
<dbReference type="CDD" id="cd00067">
    <property type="entry name" value="GAL4"/>
    <property type="match status" value="1"/>
</dbReference>
<dbReference type="RefSeq" id="XP_022498502.1">
    <property type="nucleotide sequence ID" value="XM_022645463.1"/>
</dbReference>
<dbReference type="Pfam" id="PF04082">
    <property type="entry name" value="Fungal_trans"/>
    <property type="match status" value="1"/>
</dbReference>
<gene>
    <name evidence="8" type="ORF">AYO20_07176</name>
</gene>
<evidence type="ECO:0000256" key="6">
    <source>
        <dbReference type="SAM" id="MobiDB-lite"/>
    </source>
</evidence>
<keyword evidence="9" id="KW-1185">Reference proteome</keyword>
<dbReference type="GO" id="GO:0003677">
    <property type="term" value="F:DNA binding"/>
    <property type="evidence" value="ECO:0007669"/>
    <property type="project" value="UniProtKB-KW"/>
</dbReference>
<feature type="region of interest" description="Disordered" evidence="6">
    <location>
        <begin position="632"/>
        <end position="667"/>
    </location>
</feature>
<dbReference type="InterPro" id="IPR001138">
    <property type="entry name" value="Zn2Cys6_DnaBD"/>
</dbReference>
<dbReference type="SMART" id="SM00906">
    <property type="entry name" value="Fungal_trans"/>
    <property type="match status" value="1"/>
</dbReference>
<evidence type="ECO:0000313" key="8">
    <source>
        <dbReference type="EMBL" id="OAL33490.1"/>
    </source>
</evidence>
<dbReference type="Proteomes" id="UP000185904">
    <property type="component" value="Unassembled WGS sequence"/>
</dbReference>
<dbReference type="GO" id="GO:0006351">
    <property type="term" value="P:DNA-templated transcription"/>
    <property type="evidence" value="ECO:0007669"/>
    <property type="project" value="InterPro"/>
</dbReference>
<feature type="compositionally biased region" description="Pro residues" evidence="6">
    <location>
        <begin position="656"/>
        <end position="665"/>
    </location>
</feature>
<name>A0A178CUF0_9EURO</name>
<dbReference type="SMART" id="SM00066">
    <property type="entry name" value="GAL4"/>
    <property type="match status" value="1"/>
</dbReference>
<evidence type="ECO:0000256" key="2">
    <source>
        <dbReference type="ARBA" id="ARBA00023015"/>
    </source>
</evidence>
<dbReference type="SUPFAM" id="SSF57701">
    <property type="entry name" value="Zn2/Cys6 DNA-binding domain"/>
    <property type="match status" value="1"/>
</dbReference>
<dbReference type="GeneID" id="34590589"/>
<dbReference type="CDD" id="cd12148">
    <property type="entry name" value="fungal_TF_MHR"/>
    <property type="match status" value="1"/>
</dbReference>
<proteinExistence type="predicted"/>
<keyword evidence="3" id="KW-0238">DNA-binding</keyword>
<dbReference type="EMBL" id="LVCJ01000049">
    <property type="protein sequence ID" value="OAL33490.1"/>
    <property type="molecule type" value="Genomic_DNA"/>
</dbReference>
<evidence type="ECO:0000259" key="7">
    <source>
        <dbReference type="PROSITE" id="PS50048"/>
    </source>
</evidence>
<evidence type="ECO:0000256" key="1">
    <source>
        <dbReference type="ARBA" id="ARBA00022723"/>
    </source>
</evidence>
<evidence type="ECO:0000256" key="3">
    <source>
        <dbReference type="ARBA" id="ARBA00023125"/>
    </source>
</evidence>
<accession>A0A178CUF0</accession>